<dbReference type="EMBL" id="GGEC01055065">
    <property type="protein sequence ID" value="MBX35549.1"/>
    <property type="molecule type" value="Transcribed_RNA"/>
</dbReference>
<evidence type="ECO:0000313" key="1">
    <source>
        <dbReference type="EMBL" id="MBX35549.1"/>
    </source>
</evidence>
<accession>A0A2P2MZB8</accession>
<proteinExistence type="predicted"/>
<name>A0A2P2MZB8_RHIMU</name>
<protein>
    <submittedName>
        <fullName evidence="1">Uncharacterized protein</fullName>
    </submittedName>
</protein>
<reference evidence="1" key="1">
    <citation type="submission" date="2018-02" db="EMBL/GenBank/DDBJ databases">
        <title>Rhizophora mucronata_Transcriptome.</title>
        <authorList>
            <person name="Meera S.P."/>
            <person name="Sreeshan A."/>
            <person name="Augustine A."/>
        </authorList>
    </citation>
    <scope>NUCLEOTIDE SEQUENCE</scope>
    <source>
        <tissue evidence="1">Leaf</tissue>
    </source>
</reference>
<dbReference type="AlphaFoldDB" id="A0A2P2MZB8"/>
<sequence length="18" mass="2098">MCFHFSQCLEPTEIADLN</sequence>
<organism evidence="1">
    <name type="scientific">Rhizophora mucronata</name>
    <name type="common">Asiatic mangrove</name>
    <dbReference type="NCBI Taxonomy" id="61149"/>
    <lineage>
        <taxon>Eukaryota</taxon>
        <taxon>Viridiplantae</taxon>
        <taxon>Streptophyta</taxon>
        <taxon>Embryophyta</taxon>
        <taxon>Tracheophyta</taxon>
        <taxon>Spermatophyta</taxon>
        <taxon>Magnoliopsida</taxon>
        <taxon>eudicotyledons</taxon>
        <taxon>Gunneridae</taxon>
        <taxon>Pentapetalae</taxon>
        <taxon>rosids</taxon>
        <taxon>fabids</taxon>
        <taxon>Malpighiales</taxon>
        <taxon>Rhizophoraceae</taxon>
        <taxon>Rhizophora</taxon>
    </lineage>
</organism>